<keyword evidence="9" id="KW-0067">ATP-binding</keyword>
<comment type="cofactor">
    <cofactor evidence="1">
        <name>Mg(2+)</name>
        <dbReference type="ChEBI" id="CHEBI:18420"/>
    </cofactor>
</comment>
<dbReference type="InterPro" id="IPR044125">
    <property type="entry name" value="Adenylation_DNA_ligase_IV"/>
</dbReference>
<dbReference type="EMBL" id="CAJGYM010000007">
    <property type="protein sequence ID" value="CAD6188013.1"/>
    <property type="molecule type" value="Genomic_DNA"/>
</dbReference>
<keyword evidence="4" id="KW-0436">Ligase</keyword>
<organism evidence="18 19">
    <name type="scientific">Caenorhabditis auriculariae</name>
    <dbReference type="NCBI Taxonomy" id="2777116"/>
    <lineage>
        <taxon>Eukaryota</taxon>
        <taxon>Metazoa</taxon>
        <taxon>Ecdysozoa</taxon>
        <taxon>Nematoda</taxon>
        <taxon>Chromadorea</taxon>
        <taxon>Rhabditida</taxon>
        <taxon>Rhabditina</taxon>
        <taxon>Rhabditomorpha</taxon>
        <taxon>Rhabditoidea</taxon>
        <taxon>Rhabditidae</taxon>
        <taxon>Peloderinae</taxon>
        <taxon>Caenorhabditis</taxon>
    </lineage>
</organism>
<proteinExistence type="inferred from homology"/>
<accession>A0A8S1GYH0</accession>
<evidence type="ECO:0000256" key="9">
    <source>
        <dbReference type="ARBA" id="ARBA00022840"/>
    </source>
</evidence>
<evidence type="ECO:0000256" key="10">
    <source>
        <dbReference type="ARBA" id="ARBA00022842"/>
    </source>
</evidence>
<dbReference type="Pfam" id="PF04675">
    <property type="entry name" value="DNA_ligase_A_N"/>
    <property type="match status" value="1"/>
</dbReference>
<protein>
    <recommendedName>
        <fullName evidence="15">DNA ligase IV</fullName>
    </recommendedName>
    <alternativeName>
        <fullName evidence="14">Polydeoxyribonucleotide synthase [ATP] 4</fullName>
    </alternativeName>
</protein>
<evidence type="ECO:0000256" key="5">
    <source>
        <dbReference type="ARBA" id="ARBA00022723"/>
    </source>
</evidence>
<dbReference type="InterPro" id="IPR036420">
    <property type="entry name" value="BRCT_dom_sf"/>
</dbReference>
<evidence type="ECO:0000256" key="14">
    <source>
        <dbReference type="ARBA" id="ARBA00030676"/>
    </source>
</evidence>
<name>A0A8S1GYH0_9PELO</name>
<dbReference type="Gene3D" id="3.30.470.30">
    <property type="entry name" value="DNA ligase/mRNA capping enzyme"/>
    <property type="match status" value="1"/>
</dbReference>
<feature type="domain" description="BRCT" evidence="17">
    <location>
        <begin position="622"/>
        <end position="714"/>
    </location>
</feature>
<dbReference type="GO" id="GO:0003910">
    <property type="term" value="F:DNA ligase (ATP) activity"/>
    <property type="evidence" value="ECO:0007669"/>
    <property type="project" value="InterPro"/>
</dbReference>
<keyword evidence="8" id="KW-0227">DNA damage</keyword>
<dbReference type="SUPFAM" id="SSF56091">
    <property type="entry name" value="DNA ligase/mRNA capping enzyme, catalytic domain"/>
    <property type="match status" value="1"/>
</dbReference>
<evidence type="ECO:0000256" key="13">
    <source>
        <dbReference type="ARBA" id="ARBA00023242"/>
    </source>
</evidence>
<dbReference type="PROSITE" id="PS50160">
    <property type="entry name" value="DNA_LIGASE_A3"/>
    <property type="match status" value="1"/>
</dbReference>
<evidence type="ECO:0000256" key="15">
    <source>
        <dbReference type="ARBA" id="ARBA00031942"/>
    </source>
</evidence>
<keyword evidence="5" id="KW-0479">Metal-binding</keyword>
<dbReference type="Gene3D" id="1.10.3260.10">
    <property type="entry name" value="DNA ligase, ATP-dependent, N-terminal domain"/>
    <property type="match status" value="1"/>
</dbReference>
<dbReference type="PANTHER" id="PTHR45997">
    <property type="entry name" value="DNA LIGASE 4"/>
    <property type="match status" value="1"/>
</dbReference>
<dbReference type="InterPro" id="IPR029710">
    <property type="entry name" value="LIG4"/>
</dbReference>
<evidence type="ECO:0000256" key="3">
    <source>
        <dbReference type="ARBA" id="ARBA00007572"/>
    </source>
</evidence>
<dbReference type="Pfam" id="PF01068">
    <property type="entry name" value="DNA_ligase_A_M"/>
    <property type="match status" value="1"/>
</dbReference>
<dbReference type="SUPFAM" id="SSF52113">
    <property type="entry name" value="BRCT domain"/>
    <property type="match status" value="1"/>
</dbReference>
<keyword evidence="13" id="KW-0539">Nucleus</keyword>
<evidence type="ECO:0000256" key="6">
    <source>
        <dbReference type="ARBA" id="ARBA00022737"/>
    </source>
</evidence>
<evidence type="ECO:0000256" key="2">
    <source>
        <dbReference type="ARBA" id="ARBA00004123"/>
    </source>
</evidence>
<dbReference type="GO" id="GO:0006303">
    <property type="term" value="P:double-strand break repair via nonhomologous end joining"/>
    <property type="evidence" value="ECO:0007669"/>
    <property type="project" value="TreeGrafter"/>
</dbReference>
<dbReference type="GO" id="GO:0046872">
    <property type="term" value="F:metal ion binding"/>
    <property type="evidence" value="ECO:0007669"/>
    <property type="project" value="UniProtKB-KW"/>
</dbReference>
<evidence type="ECO:0000259" key="17">
    <source>
        <dbReference type="PROSITE" id="PS50172"/>
    </source>
</evidence>
<dbReference type="PANTHER" id="PTHR45997:SF1">
    <property type="entry name" value="DNA LIGASE 4"/>
    <property type="match status" value="1"/>
</dbReference>
<evidence type="ECO:0000256" key="11">
    <source>
        <dbReference type="ARBA" id="ARBA00023172"/>
    </source>
</evidence>
<feature type="domain" description="ATP-dependent DNA ligase family profile" evidence="16">
    <location>
        <begin position="334"/>
        <end position="499"/>
    </location>
</feature>
<reference evidence="18" key="1">
    <citation type="submission" date="2020-10" db="EMBL/GenBank/DDBJ databases">
        <authorList>
            <person name="Kikuchi T."/>
        </authorList>
    </citation>
    <scope>NUCLEOTIDE SEQUENCE</scope>
    <source>
        <strain evidence="18">NKZ352</strain>
    </source>
</reference>
<evidence type="ECO:0000256" key="12">
    <source>
        <dbReference type="ARBA" id="ARBA00023204"/>
    </source>
</evidence>
<evidence type="ECO:0000256" key="7">
    <source>
        <dbReference type="ARBA" id="ARBA00022741"/>
    </source>
</evidence>
<dbReference type="PROSITE" id="PS50172">
    <property type="entry name" value="BRCT"/>
    <property type="match status" value="1"/>
</dbReference>
<dbReference type="InterPro" id="IPR012308">
    <property type="entry name" value="DNA_ligase_ATP-dep_N"/>
</dbReference>
<evidence type="ECO:0000259" key="16">
    <source>
        <dbReference type="PROSITE" id="PS50160"/>
    </source>
</evidence>
<dbReference type="GO" id="GO:0032807">
    <property type="term" value="C:DNA ligase IV complex"/>
    <property type="evidence" value="ECO:0007669"/>
    <property type="project" value="TreeGrafter"/>
</dbReference>
<comment type="similarity">
    <text evidence="3">Belongs to the ATP-dependent DNA ligase family.</text>
</comment>
<sequence length="725" mass="83185">MDDAVLFHNVAEAFNKIRRASNAKTKGAMFNRALKEWKKVAGEDVNIFCVVRLFLPTADKRQFDMKEKKLASFLAKVFLDDRKDYLRTLSKSTASDAARILAETVSENRSEDDASEVLTVREVNQLLDLLTSEEANETNRKLKTMEKLVRSCSEDELEWIFNIIMKNTESALGVSMNNVLDWISPDARNKWSVESSSVSKESPENDEHLFVMWKPMLLSRQKRGNWYENIEKYGGAKFFMQTKFDGENVLLHKRGGEYRWFSRNGKDFSREYGNRSTASDTLAQRIHPFFADDLKSAIFNCEIMLWDKVNKNLCRHNDASKTSDNSIVSFRHIKKSDNQQLTCVIFDLLYYNGTPLFAAPLDQRIEMLNVAVLKRQRADSIFIAENVEGESKKDIMDFFQKAMHDNEEGIVVKRRDSLYKKGERNISNGWFKLKPSASEDCDLDLALVSIHPGEGLYGRPLFRFAARDQDAKNRFTMCLGVSNGLRDEEREMIIFSCGELTPDPPEELRTARGFKPFKVPVGRGGYVDPEKWPVITIRSNGVRNGKLVDAAMTRIRDDKSLDEINTIQDFREYESKVSDFRLNDVDKKDEEKEEESPRKKARLTRKAIEAEHLSPVKPKNVVSDVNLRGVQIAVLQGTSEKIRRQCEEVLAGFGAIIVKNPTNETQLVVATAPKETYPTTAKAIATDKWTVIKASWALRCKELQFVVPWERSEVFKEQEDSFRIR</sequence>
<dbReference type="GO" id="GO:0006297">
    <property type="term" value="P:nucleotide-excision repair, DNA gap filling"/>
    <property type="evidence" value="ECO:0007669"/>
    <property type="project" value="TreeGrafter"/>
</dbReference>
<evidence type="ECO:0000313" key="19">
    <source>
        <dbReference type="Proteomes" id="UP000835052"/>
    </source>
</evidence>
<dbReference type="InterPro" id="IPR036599">
    <property type="entry name" value="DNA_ligase_N_sf"/>
</dbReference>
<dbReference type="GO" id="GO:0006310">
    <property type="term" value="P:DNA recombination"/>
    <property type="evidence" value="ECO:0007669"/>
    <property type="project" value="UniProtKB-KW"/>
</dbReference>
<dbReference type="OrthoDB" id="206088at2759"/>
<keyword evidence="10" id="KW-0460">Magnesium</keyword>
<dbReference type="Proteomes" id="UP000835052">
    <property type="component" value="Unassembled WGS sequence"/>
</dbReference>
<keyword evidence="6" id="KW-0677">Repeat</keyword>
<dbReference type="InterPro" id="IPR012310">
    <property type="entry name" value="DNA_ligase_ATP-dep_cent"/>
</dbReference>
<gene>
    <name evidence="18" type="ORF">CAUJ_LOCUS3932</name>
</gene>
<keyword evidence="19" id="KW-1185">Reference proteome</keyword>
<keyword evidence="12" id="KW-0234">DNA repair</keyword>
<keyword evidence="7" id="KW-0547">Nucleotide-binding</keyword>
<dbReference type="Gene3D" id="3.40.50.10190">
    <property type="entry name" value="BRCT domain"/>
    <property type="match status" value="1"/>
</dbReference>
<evidence type="ECO:0000256" key="1">
    <source>
        <dbReference type="ARBA" id="ARBA00001946"/>
    </source>
</evidence>
<dbReference type="GO" id="GO:0005958">
    <property type="term" value="C:DNA-dependent protein kinase-DNA ligase 4 complex"/>
    <property type="evidence" value="ECO:0007669"/>
    <property type="project" value="TreeGrafter"/>
</dbReference>
<dbReference type="InterPro" id="IPR001357">
    <property type="entry name" value="BRCT_dom"/>
</dbReference>
<keyword evidence="11" id="KW-0233">DNA recombination</keyword>
<dbReference type="GO" id="GO:0003677">
    <property type="term" value="F:DNA binding"/>
    <property type="evidence" value="ECO:0007669"/>
    <property type="project" value="InterPro"/>
</dbReference>
<comment type="subcellular location">
    <subcellularLocation>
        <location evidence="2">Nucleus</location>
    </subcellularLocation>
</comment>
<dbReference type="GO" id="GO:0005524">
    <property type="term" value="F:ATP binding"/>
    <property type="evidence" value="ECO:0007669"/>
    <property type="project" value="UniProtKB-KW"/>
</dbReference>
<dbReference type="AlphaFoldDB" id="A0A8S1GYH0"/>
<evidence type="ECO:0000313" key="18">
    <source>
        <dbReference type="EMBL" id="CAD6188013.1"/>
    </source>
</evidence>
<dbReference type="CDD" id="cd07903">
    <property type="entry name" value="Adenylation_DNA_ligase_IV"/>
    <property type="match status" value="1"/>
</dbReference>
<comment type="caution">
    <text evidence="18">The sequence shown here is derived from an EMBL/GenBank/DDBJ whole genome shotgun (WGS) entry which is preliminary data.</text>
</comment>
<evidence type="ECO:0000256" key="8">
    <source>
        <dbReference type="ARBA" id="ARBA00022763"/>
    </source>
</evidence>
<evidence type="ECO:0000256" key="4">
    <source>
        <dbReference type="ARBA" id="ARBA00022598"/>
    </source>
</evidence>